<dbReference type="GO" id="GO:1990404">
    <property type="term" value="F:NAD+-protein mono-ADP-ribosyltransferase activity"/>
    <property type="evidence" value="ECO:0007669"/>
    <property type="project" value="TreeGrafter"/>
</dbReference>
<dbReference type="EMBL" id="GEZM01075380">
    <property type="protein sequence ID" value="JAV64110.1"/>
    <property type="molecule type" value="Transcribed_RNA"/>
</dbReference>
<evidence type="ECO:0000313" key="3">
    <source>
        <dbReference type="EMBL" id="JAV64109.1"/>
    </source>
</evidence>
<dbReference type="EC" id="2.4.2.-" evidence="1"/>
<dbReference type="EMBL" id="GEZM01075381">
    <property type="protein sequence ID" value="JAV64109.1"/>
    <property type="molecule type" value="Transcribed_RNA"/>
</dbReference>
<dbReference type="AlphaFoldDB" id="A0A1Y1KRR0"/>
<proteinExistence type="predicted"/>
<evidence type="ECO:0000259" key="2">
    <source>
        <dbReference type="PROSITE" id="PS51059"/>
    </source>
</evidence>
<evidence type="ECO:0000313" key="4">
    <source>
        <dbReference type="EMBL" id="KAB0796351.1"/>
    </source>
</evidence>
<accession>A0A1Y1KRR0</accession>
<evidence type="ECO:0000256" key="1">
    <source>
        <dbReference type="RuleBase" id="RU362114"/>
    </source>
</evidence>
<dbReference type="EMBL" id="VVIM01000007">
    <property type="protein sequence ID" value="KAB0796351.1"/>
    <property type="molecule type" value="Genomic_DNA"/>
</dbReference>
<reference evidence="4 5" key="2">
    <citation type="journal article" date="2018" name="Elife">
        <title>Firefly genomes illuminate parallel origins of bioluminescence in beetles.</title>
        <authorList>
            <person name="Fallon T.R."/>
            <person name="Lower S.E."/>
            <person name="Chang C.H."/>
            <person name="Bessho-Uehara M."/>
            <person name="Martin G.J."/>
            <person name="Bewick A.J."/>
            <person name="Behringer M."/>
            <person name="Debat H.J."/>
            <person name="Wong I."/>
            <person name="Day J.C."/>
            <person name="Suvorov A."/>
            <person name="Silva C.J."/>
            <person name="Stanger-Hall K.F."/>
            <person name="Hall D.W."/>
            <person name="Schmitz R.J."/>
            <person name="Nelson D.R."/>
            <person name="Lewis S.M."/>
            <person name="Shigenobu S."/>
            <person name="Bybee S.M."/>
            <person name="Larracuente A.M."/>
            <person name="Oba Y."/>
            <person name="Weng J.K."/>
        </authorList>
    </citation>
    <scope>NUCLEOTIDE SEQUENCE [LARGE SCALE GENOMIC DNA]</scope>
    <source>
        <strain evidence="4">1611_PpyrPB1</strain>
        <tissue evidence="4">Whole body</tissue>
    </source>
</reference>
<dbReference type="PANTHER" id="PTHR45740:SF2">
    <property type="entry name" value="POLY [ADP-RIBOSE] POLYMERASE"/>
    <property type="match status" value="1"/>
</dbReference>
<feature type="domain" description="PARP catalytic" evidence="2">
    <location>
        <begin position="9"/>
        <end position="193"/>
    </location>
</feature>
<dbReference type="GO" id="GO:0003950">
    <property type="term" value="F:NAD+ poly-ADP-ribosyltransferase activity"/>
    <property type="evidence" value="ECO:0007669"/>
    <property type="project" value="UniProtKB-UniRule"/>
</dbReference>
<dbReference type="GO" id="GO:0005634">
    <property type="term" value="C:nucleus"/>
    <property type="evidence" value="ECO:0007669"/>
    <property type="project" value="TreeGrafter"/>
</dbReference>
<gene>
    <name evidence="4" type="ORF">PPYR_10412</name>
</gene>
<organism evidence="3">
    <name type="scientific">Photinus pyralis</name>
    <name type="common">Common eastern firefly</name>
    <name type="synonym">Lampyris pyralis</name>
    <dbReference type="NCBI Taxonomy" id="7054"/>
    <lineage>
        <taxon>Eukaryota</taxon>
        <taxon>Metazoa</taxon>
        <taxon>Ecdysozoa</taxon>
        <taxon>Arthropoda</taxon>
        <taxon>Hexapoda</taxon>
        <taxon>Insecta</taxon>
        <taxon>Pterygota</taxon>
        <taxon>Neoptera</taxon>
        <taxon>Endopterygota</taxon>
        <taxon>Coleoptera</taxon>
        <taxon>Polyphaga</taxon>
        <taxon>Elateriformia</taxon>
        <taxon>Elateroidea</taxon>
        <taxon>Lampyridae</taxon>
        <taxon>Lampyrinae</taxon>
        <taxon>Photinus</taxon>
    </lineage>
</organism>
<keyword evidence="5" id="KW-1185">Reference proteome</keyword>
<dbReference type="OrthoDB" id="6133115at2759"/>
<dbReference type="PROSITE" id="PS51059">
    <property type="entry name" value="PARP_CATALYTIC"/>
    <property type="match status" value="1"/>
</dbReference>
<dbReference type="PANTHER" id="PTHR45740">
    <property type="entry name" value="POLY [ADP-RIBOSE] POLYMERASE"/>
    <property type="match status" value="1"/>
</dbReference>
<name>A0A1Y1KRR0_PHOPY</name>
<dbReference type="SUPFAM" id="SSF56399">
    <property type="entry name" value="ADP-ribosylation"/>
    <property type="match status" value="1"/>
</dbReference>
<dbReference type="Pfam" id="PF00644">
    <property type="entry name" value="PARP"/>
    <property type="match status" value="1"/>
</dbReference>
<protein>
    <recommendedName>
        <fullName evidence="1">Poly [ADP-ribose] polymerase</fullName>
        <shortName evidence="1">PARP</shortName>
        <ecNumber evidence="1">2.4.2.-</ecNumber>
    </recommendedName>
</protein>
<keyword evidence="1" id="KW-0520">NAD</keyword>
<dbReference type="InterPro" id="IPR051712">
    <property type="entry name" value="ARTD-AVP"/>
</dbReference>
<sequence>MESIIERFIPSEWTYQSGALSCHLVELDEYTQMYANLKQKVSRAFNLGVRKIARVENPYLWAQYLLRKEEYQTNGVVRELELFHDTSSHNVQSIVETNLDWRRAHRVKYGRGVSFSPSPAYANSESCRSNGTDRALIVAKVLVQNSETVATSVKLPSKGYDTTVGNCGNVYVKFYDDEFYPNYIIYYTSRRRR</sequence>
<dbReference type="InParanoid" id="A0A1Y1KRR0"/>
<keyword evidence="1" id="KW-0808">Transferase</keyword>
<reference evidence="3" key="1">
    <citation type="journal article" date="2016" name="Sci. Rep.">
        <title>Molecular characterization of firefly nuptial gifts: a multi-omics approach sheds light on postcopulatory sexual selection.</title>
        <authorList>
            <person name="Al-Wathiqui N."/>
            <person name="Fallon T.R."/>
            <person name="South A."/>
            <person name="Weng J.K."/>
            <person name="Lewis S.M."/>
        </authorList>
    </citation>
    <scope>NUCLEOTIDE SEQUENCE</scope>
</reference>
<keyword evidence="1" id="KW-0328">Glycosyltransferase</keyword>
<evidence type="ECO:0000313" key="5">
    <source>
        <dbReference type="Proteomes" id="UP000327044"/>
    </source>
</evidence>
<dbReference type="Proteomes" id="UP000327044">
    <property type="component" value="Unassembled WGS sequence"/>
</dbReference>
<dbReference type="Gene3D" id="3.90.228.10">
    <property type="match status" value="1"/>
</dbReference>
<dbReference type="InterPro" id="IPR012317">
    <property type="entry name" value="Poly(ADP-ribose)pol_cat_dom"/>
</dbReference>
<reference evidence="4" key="3">
    <citation type="submission" date="2019-08" db="EMBL/GenBank/DDBJ databases">
        <authorList>
            <consortium name="Photinus pyralis genome working group"/>
            <person name="Fallon T.R."/>
            <person name="Sander Lower S.E."/>
            <person name="Weng J.-K."/>
        </authorList>
    </citation>
    <scope>NUCLEOTIDE SEQUENCE</scope>
    <source>
        <strain evidence="4">1611_PpyrPB1</strain>
        <tissue evidence="4">Whole body</tissue>
    </source>
</reference>